<organism evidence="6">
    <name type="scientific">marine metagenome</name>
    <dbReference type="NCBI Taxonomy" id="408172"/>
    <lineage>
        <taxon>unclassified sequences</taxon>
        <taxon>metagenomes</taxon>
        <taxon>ecological metagenomes</taxon>
    </lineage>
</organism>
<dbReference type="PANTHER" id="PTHR42847">
    <property type="entry name" value="ALKANESULFONATE MONOOXYGENASE"/>
    <property type="match status" value="1"/>
</dbReference>
<sequence>MHFGINLGGGDRRGQSREDGLAARLAKARLAKEMGYHSLWTGAGYLNNDFHALMLLARVAAEAPGLELGMVALLPLYHPVEAAEQISTLDVISNGKFVLAPALGWRDFQFKAFEIPKSERLSRFREVQVIMEKLWSQDRVTHDGRHFHLDDVPGVGSPIQKPGPKVYLAANLENGVLRAAKEADGWLVSSRATLTTIGIQTPMYREAAKEAGKPGYIAAWREVFVADSRQQAIDIVRPQVEWLYKDRAALGHSQELPEADRIDVPFEQVLEGRFIIGSPKECIEEIHKYQKQGVEELILRSQWPGMEGDVATKSLRLFAEKVMPEFV</sequence>
<gene>
    <name evidence="6" type="ORF">METZ01_LOCUS28261</name>
</gene>
<dbReference type="InterPro" id="IPR036661">
    <property type="entry name" value="Luciferase-like_sf"/>
</dbReference>
<evidence type="ECO:0000256" key="4">
    <source>
        <dbReference type="ARBA" id="ARBA00023033"/>
    </source>
</evidence>
<dbReference type="InterPro" id="IPR011251">
    <property type="entry name" value="Luciferase-like_dom"/>
</dbReference>
<name>A0A381QBH0_9ZZZZ</name>
<dbReference type="GO" id="GO:0008726">
    <property type="term" value="F:alkanesulfonate monooxygenase activity"/>
    <property type="evidence" value="ECO:0007669"/>
    <property type="project" value="TreeGrafter"/>
</dbReference>
<dbReference type="InterPro" id="IPR050172">
    <property type="entry name" value="SsuD_RutA_monooxygenase"/>
</dbReference>
<dbReference type="EMBL" id="UINC01001244">
    <property type="protein sequence ID" value="SUZ75407.1"/>
    <property type="molecule type" value="Genomic_DNA"/>
</dbReference>
<evidence type="ECO:0000256" key="3">
    <source>
        <dbReference type="ARBA" id="ARBA00023002"/>
    </source>
</evidence>
<keyword evidence="3" id="KW-0560">Oxidoreductase</keyword>
<dbReference type="SUPFAM" id="SSF51679">
    <property type="entry name" value="Bacterial luciferase-like"/>
    <property type="match status" value="1"/>
</dbReference>
<proteinExistence type="predicted"/>
<dbReference type="Gene3D" id="3.20.20.30">
    <property type="entry name" value="Luciferase-like domain"/>
    <property type="match status" value="1"/>
</dbReference>
<evidence type="ECO:0000313" key="6">
    <source>
        <dbReference type="EMBL" id="SUZ75407.1"/>
    </source>
</evidence>
<accession>A0A381QBH0</accession>
<dbReference type="AlphaFoldDB" id="A0A381QBH0"/>
<feature type="domain" description="Luciferase-like" evidence="5">
    <location>
        <begin position="1"/>
        <end position="295"/>
    </location>
</feature>
<keyword evidence="4" id="KW-0503">Monooxygenase</keyword>
<evidence type="ECO:0000256" key="1">
    <source>
        <dbReference type="ARBA" id="ARBA00022630"/>
    </source>
</evidence>
<protein>
    <recommendedName>
        <fullName evidence="5">Luciferase-like domain-containing protein</fullName>
    </recommendedName>
</protein>
<keyword evidence="2" id="KW-0288">FMN</keyword>
<evidence type="ECO:0000259" key="5">
    <source>
        <dbReference type="Pfam" id="PF00296"/>
    </source>
</evidence>
<reference evidence="6" key="1">
    <citation type="submission" date="2018-05" db="EMBL/GenBank/DDBJ databases">
        <authorList>
            <person name="Lanie J.A."/>
            <person name="Ng W.-L."/>
            <person name="Kazmierczak K.M."/>
            <person name="Andrzejewski T.M."/>
            <person name="Davidsen T.M."/>
            <person name="Wayne K.J."/>
            <person name="Tettelin H."/>
            <person name="Glass J.I."/>
            <person name="Rusch D."/>
            <person name="Podicherti R."/>
            <person name="Tsui H.-C.T."/>
            <person name="Winkler M.E."/>
        </authorList>
    </citation>
    <scope>NUCLEOTIDE SEQUENCE</scope>
</reference>
<keyword evidence="1" id="KW-0285">Flavoprotein</keyword>
<dbReference type="Pfam" id="PF00296">
    <property type="entry name" value="Bac_luciferase"/>
    <property type="match status" value="1"/>
</dbReference>
<dbReference type="PANTHER" id="PTHR42847:SF4">
    <property type="entry name" value="ALKANESULFONATE MONOOXYGENASE-RELATED"/>
    <property type="match status" value="1"/>
</dbReference>
<evidence type="ECO:0000256" key="2">
    <source>
        <dbReference type="ARBA" id="ARBA00022643"/>
    </source>
</evidence>
<dbReference type="GO" id="GO:0046306">
    <property type="term" value="P:alkanesulfonate catabolic process"/>
    <property type="evidence" value="ECO:0007669"/>
    <property type="project" value="TreeGrafter"/>
</dbReference>